<proteinExistence type="predicted"/>
<feature type="transmembrane region" description="Helical" evidence="6">
    <location>
        <begin position="195"/>
        <end position="213"/>
    </location>
</feature>
<comment type="caution">
    <text evidence="7">The sequence shown here is derived from an EMBL/GenBank/DDBJ whole genome shotgun (WGS) entry which is preliminary data.</text>
</comment>
<feature type="transmembrane region" description="Helical" evidence="6">
    <location>
        <begin position="136"/>
        <end position="152"/>
    </location>
</feature>
<evidence type="ECO:0000313" key="7">
    <source>
        <dbReference type="EMBL" id="KAK8885255.1"/>
    </source>
</evidence>
<evidence type="ECO:0000256" key="4">
    <source>
        <dbReference type="ARBA" id="ARBA00023136"/>
    </source>
</evidence>
<evidence type="ECO:0000256" key="6">
    <source>
        <dbReference type="SAM" id="Phobius"/>
    </source>
</evidence>
<gene>
    <name evidence="7" type="ORF">M9Y10_040700</name>
</gene>
<evidence type="ECO:0000256" key="2">
    <source>
        <dbReference type="ARBA" id="ARBA00022692"/>
    </source>
</evidence>
<feature type="transmembrane region" description="Helical" evidence="6">
    <location>
        <begin position="6"/>
        <end position="24"/>
    </location>
</feature>
<feature type="region of interest" description="Disordered" evidence="5">
    <location>
        <begin position="282"/>
        <end position="305"/>
    </location>
</feature>
<feature type="transmembrane region" description="Helical" evidence="6">
    <location>
        <begin position="44"/>
        <end position="63"/>
    </location>
</feature>
<feature type="transmembrane region" description="Helical" evidence="6">
    <location>
        <begin position="225"/>
        <end position="247"/>
    </location>
</feature>
<dbReference type="PANTHER" id="PTHR12570">
    <property type="match status" value="1"/>
</dbReference>
<dbReference type="Gene3D" id="1.10.3730.20">
    <property type="match status" value="1"/>
</dbReference>
<evidence type="ECO:0000256" key="1">
    <source>
        <dbReference type="ARBA" id="ARBA00004141"/>
    </source>
</evidence>
<feature type="transmembrane region" description="Helical" evidence="6">
    <location>
        <begin position="259"/>
        <end position="276"/>
    </location>
</feature>
<sequence>MKSNTIGALITVLAQCFSALGMNLQRYAHTLRINKPLIRRWPFLLGLVCLGLTEISNFIALSFSPVSTIAPLGSISTIASAIFGQLIFSEKVTSKGAIGIALIAFGTFLSISNGPSNSKDFTVEEFMELLMNPMKVGYFMCILVIMILLYIFGNKNLFLTVALASISAGNSVTLSKALAVFVKISITSQNQLTNILPYCIIIFIICSIVLQVNRLNKAMENHQAYVVNSLYFVMLTVMSILNSSILYGEMVALSLLGKLSFAIGLILMGSGVFLLSSKPIKQTTPSDDEQAPFISNNVKNSNENL</sequence>
<feature type="transmembrane region" description="Helical" evidence="6">
    <location>
        <begin position="69"/>
        <end position="89"/>
    </location>
</feature>
<feature type="compositionally biased region" description="Polar residues" evidence="5">
    <location>
        <begin position="293"/>
        <end position="305"/>
    </location>
</feature>
<keyword evidence="8" id="KW-1185">Reference proteome</keyword>
<keyword evidence="3 6" id="KW-1133">Transmembrane helix</keyword>
<keyword evidence="4 6" id="KW-0472">Membrane</keyword>
<organism evidence="7 8">
    <name type="scientific">Tritrichomonas musculus</name>
    <dbReference type="NCBI Taxonomy" id="1915356"/>
    <lineage>
        <taxon>Eukaryota</taxon>
        <taxon>Metamonada</taxon>
        <taxon>Parabasalia</taxon>
        <taxon>Tritrichomonadida</taxon>
        <taxon>Tritrichomonadidae</taxon>
        <taxon>Tritrichomonas</taxon>
    </lineage>
</organism>
<dbReference type="InterPro" id="IPR037185">
    <property type="entry name" value="EmrE-like"/>
</dbReference>
<dbReference type="PANTHER" id="PTHR12570:SF65">
    <property type="entry name" value="MAGNESIUM TRANSPORTER NIPA9-RELATED"/>
    <property type="match status" value="1"/>
</dbReference>
<dbReference type="Proteomes" id="UP001470230">
    <property type="component" value="Unassembled WGS sequence"/>
</dbReference>
<feature type="transmembrane region" description="Helical" evidence="6">
    <location>
        <begin position="157"/>
        <end position="175"/>
    </location>
</feature>
<comment type="subcellular location">
    <subcellularLocation>
        <location evidence="1">Membrane</location>
        <topology evidence="1">Multi-pass membrane protein</topology>
    </subcellularLocation>
</comment>
<protein>
    <submittedName>
        <fullName evidence="7">Uncharacterized protein</fullName>
    </submittedName>
</protein>
<evidence type="ECO:0000313" key="8">
    <source>
        <dbReference type="Proteomes" id="UP001470230"/>
    </source>
</evidence>
<dbReference type="EMBL" id="JAPFFF010000007">
    <property type="protein sequence ID" value="KAK8885255.1"/>
    <property type="molecule type" value="Genomic_DNA"/>
</dbReference>
<reference evidence="7 8" key="1">
    <citation type="submission" date="2024-04" db="EMBL/GenBank/DDBJ databases">
        <title>Tritrichomonas musculus Genome.</title>
        <authorList>
            <person name="Alves-Ferreira E."/>
            <person name="Grigg M."/>
            <person name="Lorenzi H."/>
            <person name="Galac M."/>
        </authorList>
    </citation>
    <scope>NUCLEOTIDE SEQUENCE [LARGE SCALE GENOMIC DNA]</scope>
    <source>
        <strain evidence="7 8">EAF2021</strain>
    </source>
</reference>
<dbReference type="InterPro" id="IPR008521">
    <property type="entry name" value="Mg_trans_NIPA"/>
</dbReference>
<accession>A0ABR2K2B1</accession>
<evidence type="ECO:0000256" key="3">
    <source>
        <dbReference type="ARBA" id="ARBA00022989"/>
    </source>
</evidence>
<dbReference type="SUPFAM" id="SSF103481">
    <property type="entry name" value="Multidrug resistance efflux transporter EmrE"/>
    <property type="match status" value="1"/>
</dbReference>
<feature type="transmembrane region" description="Helical" evidence="6">
    <location>
        <begin position="96"/>
        <end position="116"/>
    </location>
</feature>
<name>A0ABR2K2B1_9EUKA</name>
<dbReference type="Pfam" id="PF05653">
    <property type="entry name" value="Mg_trans_NIPA"/>
    <property type="match status" value="1"/>
</dbReference>
<keyword evidence="2 6" id="KW-0812">Transmembrane</keyword>
<evidence type="ECO:0000256" key="5">
    <source>
        <dbReference type="SAM" id="MobiDB-lite"/>
    </source>
</evidence>